<feature type="transmembrane region" description="Helical" evidence="3">
    <location>
        <begin position="221"/>
        <end position="241"/>
    </location>
</feature>
<feature type="domain" description="Major facilitator superfamily (MFS) profile" evidence="4">
    <location>
        <begin position="53"/>
        <end position="478"/>
    </location>
</feature>
<dbReference type="InParanoid" id="A0A286UEP5"/>
<evidence type="ECO:0000256" key="1">
    <source>
        <dbReference type="ARBA" id="ARBA00004141"/>
    </source>
</evidence>
<protein>
    <submittedName>
        <fullName evidence="5">MFS general substrate transporter</fullName>
    </submittedName>
</protein>
<feature type="transmembrane region" description="Helical" evidence="3">
    <location>
        <begin position="324"/>
        <end position="341"/>
    </location>
</feature>
<evidence type="ECO:0000256" key="3">
    <source>
        <dbReference type="SAM" id="Phobius"/>
    </source>
</evidence>
<dbReference type="PROSITE" id="PS50850">
    <property type="entry name" value="MFS"/>
    <property type="match status" value="1"/>
</dbReference>
<comment type="caution">
    <text evidence="5">The sequence shown here is derived from an EMBL/GenBank/DDBJ whole genome shotgun (WGS) entry which is preliminary data.</text>
</comment>
<dbReference type="InterPro" id="IPR050327">
    <property type="entry name" value="Proton-linked_MCT"/>
</dbReference>
<feature type="transmembrane region" description="Helical" evidence="3">
    <location>
        <begin position="120"/>
        <end position="139"/>
    </location>
</feature>
<reference evidence="5 6" key="1">
    <citation type="journal article" date="2017" name="Mol. Ecol.">
        <title>Comparative and population genomic landscape of Phellinus noxius: A hypervariable fungus causing root rot in trees.</title>
        <authorList>
            <person name="Chung C.L."/>
            <person name="Lee T.J."/>
            <person name="Akiba M."/>
            <person name="Lee H.H."/>
            <person name="Kuo T.H."/>
            <person name="Liu D."/>
            <person name="Ke H.M."/>
            <person name="Yokoi T."/>
            <person name="Roa M.B."/>
            <person name="Lu M.J."/>
            <person name="Chang Y.Y."/>
            <person name="Ann P.J."/>
            <person name="Tsai J.N."/>
            <person name="Chen C.Y."/>
            <person name="Tzean S.S."/>
            <person name="Ota Y."/>
            <person name="Hattori T."/>
            <person name="Sahashi N."/>
            <person name="Liou R.F."/>
            <person name="Kikuchi T."/>
            <person name="Tsai I.J."/>
        </authorList>
    </citation>
    <scope>NUCLEOTIDE SEQUENCE [LARGE SCALE GENOMIC DNA]</scope>
    <source>
        <strain evidence="5 6">FFPRI411160</strain>
    </source>
</reference>
<organism evidence="5 6">
    <name type="scientific">Pyrrhoderma noxium</name>
    <dbReference type="NCBI Taxonomy" id="2282107"/>
    <lineage>
        <taxon>Eukaryota</taxon>
        <taxon>Fungi</taxon>
        <taxon>Dikarya</taxon>
        <taxon>Basidiomycota</taxon>
        <taxon>Agaricomycotina</taxon>
        <taxon>Agaricomycetes</taxon>
        <taxon>Hymenochaetales</taxon>
        <taxon>Hymenochaetaceae</taxon>
        <taxon>Pyrrhoderma</taxon>
    </lineage>
</organism>
<evidence type="ECO:0000259" key="4">
    <source>
        <dbReference type="PROSITE" id="PS50850"/>
    </source>
</evidence>
<dbReference type="Gene3D" id="1.20.1250.20">
    <property type="entry name" value="MFS general substrate transporter like domains"/>
    <property type="match status" value="1"/>
</dbReference>
<feature type="transmembrane region" description="Helical" evidence="3">
    <location>
        <begin position="51"/>
        <end position="74"/>
    </location>
</feature>
<dbReference type="PANTHER" id="PTHR11360:SF234">
    <property type="entry name" value="MFS-TYPE TRANSPORTER DBAD-RELATED"/>
    <property type="match status" value="1"/>
</dbReference>
<evidence type="ECO:0000256" key="2">
    <source>
        <dbReference type="ARBA" id="ARBA00006727"/>
    </source>
</evidence>
<feature type="transmembrane region" description="Helical" evidence="3">
    <location>
        <begin position="94"/>
        <end position="113"/>
    </location>
</feature>
<dbReference type="Proteomes" id="UP000217199">
    <property type="component" value="Unassembled WGS sequence"/>
</dbReference>
<dbReference type="InterPro" id="IPR036259">
    <property type="entry name" value="MFS_trans_sf"/>
</dbReference>
<name>A0A286UEP5_9AGAM</name>
<accession>A0A286UEP5</accession>
<dbReference type="PANTHER" id="PTHR11360">
    <property type="entry name" value="MONOCARBOXYLATE TRANSPORTER"/>
    <property type="match status" value="1"/>
</dbReference>
<dbReference type="InterPro" id="IPR011701">
    <property type="entry name" value="MFS"/>
</dbReference>
<feature type="transmembrane region" description="Helical" evidence="3">
    <location>
        <begin position="353"/>
        <end position="373"/>
    </location>
</feature>
<comment type="subcellular location">
    <subcellularLocation>
        <location evidence="1">Membrane</location>
        <topology evidence="1">Multi-pass membrane protein</topology>
    </subcellularLocation>
</comment>
<feature type="transmembrane region" description="Helical" evidence="3">
    <location>
        <begin position="290"/>
        <end position="312"/>
    </location>
</feature>
<feature type="transmembrane region" description="Helical" evidence="3">
    <location>
        <begin position="417"/>
        <end position="437"/>
    </location>
</feature>
<dbReference type="GO" id="GO:0016020">
    <property type="term" value="C:membrane"/>
    <property type="evidence" value="ECO:0007669"/>
    <property type="project" value="UniProtKB-SubCell"/>
</dbReference>
<dbReference type="STRING" id="2282107.A0A286UEP5"/>
<comment type="similarity">
    <text evidence="2">Belongs to the major facilitator superfamily. Monocarboxylate porter (TC 2.A.1.13) family.</text>
</comment>
<keyword evidence="3" id="KW-0472">Membrane</keyword>
<keyword evidence="6" id="KW-1185">Reference proteome</keyword>
<sequence>MSRDKSKEHSLTNETIEMETRLNNIEAGFSTRTSDKQTSVETQVEDSDGGFWAWATVLSAFIIQSTGFGYANAFGVYQDFYVRDFLTSSTSSQISWIGSTQTFLMLTMGLFTGPLFDKGYCYHLIGTGSVLLVVSLFLLSLAKPEHYYQVFLAQGLGAGIGSSLSYLPSLAVLAHHFRQPHNRARAMGIAVAGSSLGGLLHPIMLNYLFHGSSDTRASFARGVRASAGLVAGLQAIAVALLRTKYPKRIKNQHENEKIDELQEISTDNDHEKRPVKPSVLFKKFASDWPYVFFVFGMTLYEVVFFFPSFYLQLDAIKHGLDSTFAFYSLSILNGSSFFGRLMPGFFARPFGVANMFVFSTFGSTVVIFCMIAVKTVAGVSIFAAFYGFLSGSFITLMSPMLALLAEGPAEIGARMGMCFAFSGVGSLIGTPIAGALLTSSFIWWRPIIFSGTLCVIGFAAFALCRIILGQRKDSLWII</sequence>
<proteinExistence type="inferred from homology"/>
<feature type="transmembrane region" description="Helical" evidence="3">
    <location>
        <begin position="151"/>
        <end position="174"/>
    </location>
</feature>
<dbReference type="InterPro" id="IPR020846">
    <property type="entry name" value="MFS_dom"/>
</dbReference>
<feature type="transmembrane region" description="Helical" evidence="3">
    <location>
        <begin position="443"/>
        <end position="468"/>
    </location>
</feature>
<gene>
    <name evidence="5" type="ORF">PNOK_0655900</name>
</gene>
<feature type="transmembrane region" description="Helical" evidence="3">
    <location>
        <begin position="379"/>
        <end position="405"/>
    </location>
</feature>
<dbReference type="GO" id="GO:0022857">
    <property type="term" value="F:transmembrane transporter activity"/>
    <property type="evidence" value="ECO:0007669"/>
    <property type="project" value="InterPro"/>
</dbReference>
<evidence type="ECO:0000313" key="5">
    <source>
        <dbReference type="EMBL" id="PAV18073.1"/>
    </source>
</evidence>
<dbReference type="OrthoDB" id="6499973at2759"/>
<dbReference type="EMBL" id="NBII01000006">
    <property type="protein sequence ID" value="PAV18073.1"/>
    <property type="molecule type" value="Genomic_DNA"/>
</dbReference>
<dbReference type="SUPFAM" id="SSF103473">
    <property type="entry name" value="MFS general substrate transporter"/>
    <property type="match status" value="1"/>
</dbReference>
<feature type="transmembrane region" description="Helical" evidence="3">
    <location>
        <begin position="186"/>
        <end position="209"/>
    </location>
</feature>
<keyword evidence="3" id="KW-1133">Transmembrane helix</keyword>
<evidence type="ECO:0000313" key="6">
    <source>
        <dbReference type="Proteomes" id="UP000217199"/>
    </source>
</evidence>
<dbReference type="AlphaFoldDB" id="A0A286UEP5"/>
<keyword evidence="3" id="KW-0812">Transmembrane</keyword>
<dbReference type="Pfam" id="PF07690">
    <property type="entry name" value="MFS_1"/>
    <property type="match status" value="1"/>
</dbReference>